<dbReference type="RefSeq" id="WP_206943127.1">
    <property type="nucleotide sequence ID" value="NZ_JAFLNF010000008.1"/>
</dbReference>
<dbReference type="PANTHER" id="PTHR44757">
    <property type="entry name" value="DIGUANYLATE CYCLASE DGCP"/>
    <property type="match status" value="1"/>
</dbReference>
<comment type="caution">
    <text evidence="10">The sequence shown here is derived from an EMBL/GenBank/DDBJ whole genome shotgun (WGS) entry which is preliminary data.</text>
</comment>
<evidence type="ECO:0000313" key="10">
    <source>
        <dbReference type="EMBL" id="MBO0346852.1"/>
    </source>
</evidence>
<dbReference type="AlphaFoldDB" id="A0A939J853"/>
<dbReference type="Pfam" id="PF00563">
    <property type="entry name" value="EAL"/>
    <property type="match status" value="1"/>
</dbReference>
<protein>
    <submittedName>
        <fullName evidence="10">EAL domain-containing protein</fullName>
    </submittedName>
</protein>
<dbReference type="InterPro" id="IPR001633">
    <property type="entry name" value="EAL_dom"/>
</dbReference>
<keyword evidence="5 6" id="KW-0472">Membrane</keyword>
<evidence type="ECO:0000259" key="9">
    <source>
        <dbReference type="PROSITE" id="PS50887"/>
    </source>
</evidence>
<sequence length="694" mass="76051">MLNRLRVKTKIHLPIVIVAMFALAVGSYSLYALNSNLLLGHVSKVQALVESAVSIAAENHKLAETGVLTQAEAQTRARNAIRAMVFDDGSRVFAFDRDGVRVVSNKLYDEGTKATSRQTVSMIDHALAGGGITYYNGARVLRGVETHSVPKAAWSQFFEPWGWVIASAVYLDDVNRAFWFNLVELVAFLGVCGVIVMVLANAIIRNLTEPLSDLTASMRELATGNTRIRISGTGRGDEIGEMAGAMVTFLDHEKQRHALQAQLRDLAYTDSLTGLANRVKFYDLLSESIDQAVQSGNKCALMILDLDRFKAVNDNLGHLAGDRILVEFSRRLEKVIGDRGSIGRQSGDEFFVILNDISDVSEAAEVARAILVESLVPIDLDGRPTPIAASIGIAFGPDDSETQSTLYRFADMALYEAKLAGGGCIRHYSQEMSEKAEKRFEMEALIKEGLLADEFIAHFQAKVDLKTGRVAGAEALCRWHSSKGTIGPVDFIPVAEETGLIVEIGSRMLLQACTLAAKCNNRSVTPFVVAVNVSPKQLHDTRFLATLDRCLSASNCHPSWIELEITESLLLSDLTETVQLLEMIAGRGVLITIDDFGTGYSAMSYLSRFPIKCLKIDQSFVRDMIPDRQKEILVTAILAMARGLGLKTVAEGVETDDVARRLSALNCDYGQGYFWHRPAPAQEFMEKLKSDMAA</sequence>
<dbReference type="SMART" id="SM00267">
    <property type="entry name" value="GGDEF"/>
    <property type="match status" value="1"/>
</dbReference>
<dbReference type="SUPFAM" id="SSF158472">
    <property type="entry name" value="HAMP domain-like"/>
    <property type="match status" value="1"/>
</dbReference>
<evidence type="ECO:0000256" key="3">
    <source>
        <dbReference type="ARBA" id="ARBA00022692"/>
    </source>
</evidence>
<dbReference type="Proteomes" id="UP000664779">
    <property type="component" value="Unassembled WGS sequence"/>
</dbReference>
<feature type="transmembrane region" description="Helical" evidence="6">
    <location>
        <begin position="12"/>
        <end position="33"/>
    </location>
</feature>
<dbReference type="Gene3D" id="3.30.450.20">
    <property type="entry name" value="PAS domain"/>
    <property type="match status" value="1"/>
</dbReference>
<gene>
    <name evidence="10" type="ORF">J0X15_16615</name>
</gene>
<evidence type="ECO:0000256" key="2">
    <source>
        <dbReference type="ARBA" id="ARBA00022475"/>
    </source>
</evidence>
<dbReference type="Pfam" id="PF17200">
    <property type="entry name" value="sCache_2"/>
    <property type="match status" value="1"/>
</dbReference>
<dbReference type="SUPFAM" id="SSF141868">
    <property type="entry name" value="EAL domain-like"/>
    <property type="match status" value="1"/>
</dbReference>
<dbReference type="Gene3D" id="6.10.340.10">
    <property type="match status" value="1"/>
</dbReference>
<organism evidence="10 11">
    <name type="scientific">Roseibium limicola</name>
    <dbReference type="NCBI Taxonomy" id="2816037"/>
    <lineage>
        <taxon>Bacteria</taxon>
        <taxon>Pseudomonadati</taxon>
        <taxon>Pseudomonadota</taxon>
        <taxon>Alphaproteobacteria</taxon>
        <taxon>Hyphomicrobiales</taxon>
        <taxon>Stappiaceae</taxon>
        <taxon>Roseibium</taxon>
    </lineage>
</organism>
<proteinExistence type="predicted"/>
<evidence type="ECO:0000256" key="6">
    <source>
        <dbReference type="SAM" id="Phobius"/>
    </source>
</evidence>
<evidence type="ECO:0000256" key="4">
    <source>
        <dbReference type="ARBA" id="ARBA00022989"/>
    </source>
</evidence>
<dbReference type="PANTHER" id="PTHR44757:SF2">
    <property type="entry name" value="BIOFILM ARCHITECTURE MAINTENANCE PROTEIN MBAA"/>
    <property type="match status" value="1"/>
</dbReference>
<dbReference type="Gene3D" id="3.30.70.270">
    <property type="match status" value="1"/>
</dbReference>
<dbReference type="Pfam" id="PF00672">
    <property type="entry name" value="HAMP"/>
    <property type="match status" value="1"/>
</dbReference>
<feature type="domain" description="EAL" evidence="7">
    <location>
        <begin position="439"/>
        <end position="692"/>
    </location>
</feature>
<feature type="domain" description="GGDEF" evidence="9">
    <location>
        <begin position="297"/>
        <end position="430"/>
    </location>
</feature>
<dbReference type="EMBL" id="JAFLNF010000008">
    <property type="protein sequence ID" value="MBO0346852.1"/>
    <property type="molecule type" value="Genomic_DNA"/>
</dbReference>
<dbReference type="InterPro" id="IPR043128">
    <property type="entry name" value="Rev_trsase/Diguanyl_cyclase"/>
</dbReference>
<evidence type="ECO:0000313" key="11">
    <source>
        <dbReference type="Proteomes" id="UP000664779"/>
    </source>
</evidence>
<dbReference type="InterPro" id="IPR029787">
    <property type="entry name" value="Nucleotide_cyclase"/>
</dbReference>
<dbReference type="SMART" id="SM01049">
    <property type="entry name" value="Cache_2"/>
    <property type="match status" value="1"/>
</dbReference>
<name>A0A939J853_9HYPH</name>
<evidence type="ECO:0000259" key="7">
    <source>
        <dbReference type="PROSITE" id="PS50883"/>
    </source>
</evidence>
<dbReference type="CDD" id="cd01949">
    <property type="entry name" value="GGDEF"/>
    <property type="match status" value="1"/>
</dbReference>
<feature type="domain" description="HAMP" evidence="8">
    <location>
        <begin position="205"/>
        <end position="258"/>
    </location>
</feature>
<dbReference type="InterPro" id="IPR035919">
    <property type="entry name" value="EAL_sf"/>
</dbReference>
<feature type="transmembrane region" description="Helical" evidence="6">
    <location>
        <begin position="178"/>
        <end position="204"/>
    </location>
</feature>
<dbReference type="Gene3D" id="3.20.20.450">
    <property type="entry name" value="EAL domain"/>
    <property type="match status" value="1"/>
</dbReference>
<dbReference type="SMART" id="SM00304">
    <property type="entry name" value="HAMP"/>
    <property type="match status" value="1"/>
</dbReference>
<evidence type="ECO:0000256" key="1">
    <source>
        <dbReference type="ARBA" id="ARBA00004651"/>
    </source>
</evidence>
<dbReference type="NCBIfam" id="TIGR00254">
    <property type="entry name" value="GGDEF"/>
    <property type="match status" value="1"/>
</dbReference>
<dbReference type="CDD" id="cd01948">
    <property type="entry name" value="EAL"/>
    <property type="match status" value="1"/>
</dbReference>
<keyword evidence="2" id="KW-1003">Cell membrane</keyword>
<keyword evidence="4 6" id="KW-1133">Transmembrane helix</keyword>
<dbReference type="CDD" id="cd06225">
    <property type="entry name" value="HAMP"/>
    <property type="match status" value="1"/>
</dbReference>
<dbReference type="PROSITE" id="PS50883">
    <property type="entry name" value="EAL"/>
    <property type="match status" value="1"/>
</dbReference>
<dbReference type="Pfam" id="PF00990">
    <property type="entry name" value="GGDEF"/>
    <property type="match status" value="1"/>
</dbReference>
<dbReference type="InterPro" id="IPR033480">
    <property type="entry name" value="sCache_2"/>
</dbReference>
<dbReference type="GO" id="GO:0007165">
    <property type="term" value="P:signal transduction"/>
    <property type="evidence" value="ECO:0007669"/>
    <property type="project" value="InterPro"/>
</dbReference>
<dbReference type="SUPFAM" id="SSF55073">
    <property type="entry name" value="Nucleotide cyclase"/>
    <property type="match status" value="1"/>
</dbReference>
<evidence type="ECO:0000256" key="5">
    <source>
        <dbReference type="ARBA" id="ARBA00023136"/>
    </source>
</evidence>
<comment type="subcellular location">
    <subcellularLocation>
        <location evidence="1">Cell membrane</location>
        <topology evidence="1">Multi-pass membrane protein</topology>
    </subcellularLocation>
</comment>
<dbReference type="InterPro" id="IPR000160">
    <property type="entry name" value="GGDEF_dom"/>
</dbReference>
<dbReference type="SMART" id="SM00052">
    <property type="entry name" value="EAL"/>
    <property type="match status" value="1"/>
</dbReference>
<keyword evidence="11" id="KW-1185">Reference proteome</keyword>
<dbReference type="PROSITE" id="PS50885">
    <property type="entry name" value="HAMP"/>
    <property type="match status" value="1"/>
</dbReference>
<dbReference type="PROSITE" id="PS50887">
    <property type="entry name" value="GGDEF"/>
    <property type="match status" value="1"/>
</dbReference>
<reference evidence="10" key="1">
    <citation type="submission" date="2021-03" db="EMBL/GenBank/DDBJ databases">
        <title>Roseibium sp. CAU 1637 isolated from Incheon.</title>
        <authorList>
            <person name="Kim W."/>
        </authorList>
    </citation>
    <scope>NUCLEOTIDE SEQUENCE</scope>
    <source>
        <strain evidence="10">CAU 1637</strain>
    </source>
</reference>
<keyword evidence="3 6" id="KW-0812">Transmembrane</keyword>
<dbReference type="InterPro" id="IPR003660">
    <property type="entry name" value="HAMP_dom"/>
</dbReference>
<dbReference type="GO" id="GO:0005886">
    <property type="term" value="C:plasma membrane"/>
    <property type="evidence" value="ECO:0007669"/>
    <property type="project" value="UniProtKB-SubCell"/>
</dbReference>
<accession>A0A939J853</accession>
<evidence type="ECO:0000259" key="8">
    <source>
        <dbReference type="PROSITE" id="PS50885"/>
    </source>
</evidence>
<dbReference type="InterPro" id="IPR052155">
    <property type="entry name" value="Biofilm_reg_signaling"/>
</dbReference>